<dbReference type="PANTHER" id="PTHR35175">
    <property type="entry name" value="DUF1289 DOMAIN-CONTAINING PROTEIN"/>
    <property type="match status" value="1"/>
</dbReference>
<dbReference type="Proteomes" id="UP000663918">
    <property type="component" value="Chromosome"/>
</dbReference>
<evidence type="ECO:0000313" key="2">
    <source>
        <dbReference type="Proteomes" id="UP000663918"/>
    </source>
</evidence>
<reference evidence="1" key="1">
    <citation type="submission" date="2020-09" db="EMBL/GenBank/DDBJ databases">
        <title>Brevundimonas sp. LVF2 isolated from a puddle in Goettingen, Germany.</title>
        <authorList>
            <person name="Friedrich I."/>
            <person name="Klassen A."/>
            <person name="Hannes N."/>
            <person name="Schneider D."/>
            <person name="Hertel R."/>
            <person name="Daniel R."/>
        </authorList>
    </citation>
    <scope>NUCLEOTIDE SEQUENCE</scope>
    <source>
        <strain evidence="1">LVF2</strain>
    </source>
</reference>
<organism evidence="1 2">
    <name type="scientific">Brevundimonas goettingensis</name>
    <dbReference type="NCBI Taxonomy" id="2774190"/>
    <lineage>
        <taxon>Bacteria</taxon>
        <taxon>Pseudomonadati</taxon>
        <taxon>Pseudomonadota</taxon>
        <taxon>Alphaproteobacteria</taxon>
        <taxon>Caulobacterales</taxon>
        <taxon>Caulobacteraceae</taxon>
        <taxon>Brevundimonas</taxon>
    </lineage>
</organism>
<evidence type="ECO:0000313" key="1">
    <source>
        <dbReference type="EMBL" id="QTC90334.1"/>
    </source>
</evidence>
<dbReference type="Pfam" id="PF06945">
    <property type="entry name" value="DUF1289"/>
    <property type="match status" value="1"/>
</dbReference>
<dbReference type="KEGG" id="bgoe:IFJ75_13755"/>
<gene>
    <name evidence="1" type="ORF">IFJ75_13755</name>
</gene>
<proteinExistence type="predicted"/>
<dbReference type="EMBL" id="CP062222">
    <property type="protein sequence ID" value="QTC90334.1"/>
    <property type="molecule type" value="Genomic_DNA"/>
</dbReference>
<dbReference type="PANTHER" id="PTHR35175:SF2">
    <property type="entry name" value="DUF1289 DOMAIN-CONTAINING PROTEIN"/>
    <property type="match status" value="1"/>
</dbReference>
<keyword evidence="2" id="KW-1185">Reference proteome</keyword>
<dbReference type="InterPro" id="IPR010710">
    <property type="entry name" value="DUF1289"/>
</dbReference>
<dbReference type="AlphaFoldDB" id="A0A975C0U6"/>
<name>A0A975C0U6_9CAUL</name>
<accession>A0A975C0U6</accession>
<sequence length="80" mass="8490">MSVTPVTPEPRPDNRVAPKAIATPCVKVCIVDGASGLCLGCYRTLVEIGGWSGLTDEQRAEIMADLPKRKGQIEPAKLGL</sequence>
<protein>
    <submittedName>
        <fullName evidence="1">DUF1289 domain-containing protein</fullName>
    </submittedName>
</protein>